<feature type="chain" id="PRO_5005171914" description="Secreted protein" evidence="1">
    <location>
        <begin position="19"/>
        <end position="71"/>
    </location>
</feature>
<organism evidence="2 3">
    <name type="scientific">Amanita muscaria (strain Koide BX008)</name>
    <dbReference type="NCBI Taxonomy" id="946122"/>
    <lineage>
        <taxon>Eukaryota</taxon>
        <taxon>Fungi</taxon>
        <taxon>Dikarya</taxon>
        <taxon>Basidiomycota</taxon>
        <taxon>Agaricomycotina</taxon>
        <taxon>Agaricomycetes</taxon>
        <taxon>Agaricomycetidae</taxon>
        <taxon>Agaricales</taxon>
        <taxon>Pluteineae</taxon>
        <taxon>Amanitaceae</taxon>
        <taxon>Amanita</taxon>
    </lineage>
</organism>
<dbReference type="InParanoid" id="A0A0C2WXL9"/>
<evidence type="ECO:0000313" key="2">
    <source>
        <dbReference type="EMBL" id="KIL61133.1"/>
    </source>
</evidence>
<dbReference type="Proteomes" id="UP000054549">
    <property type="component" value="Unassembled WGS sequence"/>
</dbReference>
<dbReference type="EMBL" id="KN818288">
    <property type="protein sequence ID" value="KIL61133.1"/>
    <property type="molecule type" value="Genomic_DNA"/>
</dbReference>
<accession>A0A0C2WXL9</accession>
<evidence type="ECO:0000256" key="1">
    <source>
        <dbReference type="SAM" id="SignalP"/>
    </source>
</evidence>
<evidence type="ECO:0000313" key="3">
    <source>
        <dbReference type="Proteomes" id="UP000054549"/>
    </source>
</evidence>
<reference evidence="2 3" key="1">
    <citation type="submission" date="2014-04" db="EMBL/GenBank/DDBJ databases">
        <title>Evolutionary Origins and Diversification of the Mycorrhizal Mutualists.</title>
        <authorList>
            <consortium name="DOE Joint Genome Institute"/>
            <consortium name="Mycorrhizal Genomics Consortium"/>
            <person name="Kohler A."/>
            <person name="Kuo A."/>
            <person name="Nagy L.G."/>
            <person name="Floudas D."/>
            <person name="Copeland A."/>
            <person name="Barry K.W."/>
            <person name="Cichocki N."/>
            <person name="Veneault-Fourrey C."/>
            <person name="LaButti K."/>
            <person name="Lindquist E.A."/>
            <person name="Lipzen A."/>
            <person name="Lundell T."/>
            <person name="Morin E."/>
            <person name="Murat C."/>
            <person name="Riley R."/>
            <person name="Ohm R."/>
            <person name="Sun H."/>
            <person name="Tunlid A."/>
            <person name="Henrissat B."/>
            <person name="Grigoriev I.V."/>
            <person name="Hibbett D.S."/>
            <person name="Martin F."/>
        </authorList>
    </citation>
    <scope>NUCLEOTIDE SEQUENCE [LARGE SCALE GENOMIC DNA]</scope>
    <source>
        <strain evidence="2 3">Koide BX008</strain>
    </source>
</reference>
<sequence length="71" mass="8370">MVQWKVVRVVICLYSLSALLRERRERLEESNYAAAMFNALLCNSDLFWRDMPCCSDDFPKCTSSHDFVDSW</sequence>
<proteinExistence type="predicted"/>
<name>A0A0C2WXL9_AMAMK</name>
<feature type="signal peptide" evidence="1">
    <location>
        <begin position="1"/>
        <end position="18"/>
    </location>
</feature>
<keyword evidence="3" id="KW-1185">Reference proteome</keyword>
<gene>
    <name evidence="2" type="ORF">M378DRAFT_167307</name>
</gene>
<dbReference type="HOGENOM" id="CLU_2739521_0_0_1"/>
<keyword evidence="1" id="KW-0732">Signal</keyword>
<evidence type="ECO:0008006" key="4">
    <source>
        <dbReference type="Google" id="ProtNLM"/>
    </source>
</evidence>
<dbReference type="AlphaFoldDB" id="A0A0C2WXL9"/>
<protein>
    <recommendedName>
        <fullName evidence="4">Secreted protein</fullName>
    </recommendedName>
</protein>